<evidence type="ECO:0000313" key="2">
    <source>
        <dbReference type="EMBL" id="WZN59376.1"/>
    </source>
</evidence>
<gene>
    <name evidence="2" type="ORF">HKI87_01g09020</name>
</gene>
<dbReference type="Proteomes" id="UP001472866">
    <property type="component" value="Chromosome 01"/>
</dbReference>
<feature type="region of interest" description="Disordered" evidence="1">
    <location>
        <begin position="174"/>
        <end position="199"/>
    </location>
</feature>
<dbReference type="EMBL" id="CP151501">
    <property type="protein sequence ID" value="WZN59376.1"/>
    <property type="molecule type" value="Genomic_DNA"/>
</dbReference>
<evidence type="ECO:0000256" key="1">
    <source>
        <dbReference type="SAM" id="MobiDB-lite"/>
    </source>
</evidence>
<dbReference type="AlphaFoldDB" id="A0AAX4P0G7"/>
<sequence>MGDAELRARVQDFAFGAEPGKLNLRSVLVKARECHASLCRLEQELLFDTENKRWQQLLDLFGMVHRQYQALRANLRTDLGYWAVYPKRVDQEIAMKLQGGMVSPKLLVEQEQENEALTRESDFGDEALLEETIRHVGEVVDRVTRWREGEDGTGALDPRSPLLSGLLAEMRKDRKARAAGGVPTGRGPAGSTSRPEPQLAQMVEFMRTGKL</sequence>
<keyword evidence="3" id="KW-1185">Reference proteome</keyword>
<proteinExistence type="predicted"/>
<evidence type="ECO:0000313" key="3">
    <source>
        <dbReference type="Proteomes" id="UP001472866"/>
    </source>
</evidence>
<reference evidence="2 3" key="1">
    <citation type="submission" date="2024-03" db="EMBL/GenBank/DDBJ databases">
        <title>Complete genome sequence of the green alga Chloropicon roscoffensis RCC1871.</title>
        <authorList>
            <person name="Lemieux C."/>
            <person name="Pombert J.-F."/>
            <person name="Otis C."/>
            <person name="Turmel M."/>
        </authorList>
    </citation>
    <scope>NUCLEOTIDE SEQUENCE [LARGE SCALE GENOMIC DNA]</scope>
    <source>
        <strain evidence="2 3">RCC1871</strain>
    </source>
</reference>
<name>A0AAX4P0G7_9CHLO</name>
<protein>
    <submittedName>
        <fullName evidence="2">Uncharacterized protein</fullName>
    </submittedName>
</protein>
<organism evidence="2 3">
    <name type="scientific">Chloropicon roscoffensis</name>
    <dbReference type="NCBI Taxonomy" id="1461544"/>
    <lineage>
        <taxon>Eukaryota</taxon>
        <taxon>Viridiplantae</taxon>
        <taxon>Chlorophyta</taxon>
        <taxon>Chloropicophyceae</taxon>
        <taxon>Chloropicales</taxon>
        <taxon>Chloropicaceae</taxon>
        <taxon>Chloropicon</taxon>
    </lineage>
</organism>
<accession>A0AAX4P0G7</accession>